<organism evidence="6 7">
    <name type="scientific">Kineococcus rhizosphaerae</name>
    <dbReference type="NCBI Taxonomy" id="559628"/>
    <lineage>
        <taxon>Bacteria</taxon>
        <taxon>Bacillati</taxon>
        <taxon>Actinomycetota</taxon>
        <taxon>Actinomycetes</taxon>
        <taxon>Kineosporiales</taxon>
        <taxon>Kineosporiaceae</taxon>
        <taxon>Kineococcus</taxon>
    </lineage>
</organism>
<reference evidence="6 7" key="1">
    <citation type="submission" date="2018-03" db="EMBL/GenBank/DDBJ databases">
        <title>Genomic Encyclopedia of Archaeal and Bacterial Type Strains, Phase II (KMG-II): from individual species to whole genera.</title>
        <authorList>
            <person name="Goeker M."/>
        </authorList>
    </citation>
    <scope>NUCLEOTIDE SEQUENCE [LARGE SCALE GENOMIC DNA]</scope>
    <source>
        <strain evidence="6 7">DSM 19711</strain>
    </source>
</reference>
<comment type="caution">
    <text evidence="6">The sequence shown here is derived from an EMBL/GenBank/DDBJ whole genome shotgun (WGS) entry which is preliminary data.</text>
</comment>
<dbReference type="Pfam" id="PF13411">
    <property type="entry name" value="MerR_1"/>
    <property type="match status" value="1"/>
</dbReference>
<evidence type="ECO:0000256" key="4">
    <source>
        <dbReference type="ARBA" id="ARBA00023163"/>
    </source>
</evidence>
<dbReference type="PRINTS" id="PR00040">
    <property type="entry name" value="HTHMERR"/>
</dbReference>
<dbReference type="Pfam" id="PF07739">
    <property type="entry name" value="TipAS"/>
    <property type="match status" value="1"/>
</dbReference>
<dbReference type="EMBL" id="PVZF01000020">
    <property type="protein sequence ID" value="PRY09776.1"/>
    <property type="molecule type" value="Genomic_DNA"/>
</dbReference>
<dbReference type="InterPro" id="IPR009061">
    <property type="entry name" value="DNA-bd_dom_put_sf"/>
</dbReference>
<dbReference type="PANTHER" id="PTHR30204">
    <property type="entry name" value="REDOX-CYCLING DRUG-SENSING TRANSCRIPTIONAL ACTIVATOR SOXR"/>
    <property type="match status" value="1"/>
</dbReference>
<keyword evidence="7" id="KW-1185">Reference proteome</keyword>
<dbReference type="SMART" id="SM00422">
    <property type="entry name" value="HTH_MERR"/>
    <property type="match status" value="1"/>
</dbReference>
<gene>
    <name evidence="6" type="ORF">CLV37_12028</name>
</gene>
<accession>A0A2T0QWM7</accession>
<evidence type="ECO:0000256" key="3">
    <source>
        <dbReference type="ARBA" id="ARBA00023125"/>
    </source>
</evidence>
<keyword evidence="2" id="KW-0805">Transcription regulation</keyword>
<protein>
    <submittedName>
        <fullName evidence="6">DNA-binding transcriptional MerR regulator</fullName>
    </submittedName>
</protein>
<proteinExistence type="predicted"/>
<dbReference type="SUPFAM" id="SSF46955">
    <property type="entry name" value="Putative DNA-binding domain"/>
    <property type="match status" value="1"/>
</dbReference>
<dbReference type="PROSITE" id="PS00552">
    <property type="entry name" value="HTH_MERR_1"/>
    <property type="match status" value="1"/>
</dbReference>
<evidence type="ECO:0000313" key="7">
    <source>
        <dbReference type="Proteomes" id="UP000238083"/>
    </source>
</evidence>
<evidence type="ECO:0000259" key="5">
    <source>
        <dbReference type="PROSITE" id="PS50937"/>
    </source>
</evidence>
<dbReference type="GO" id="GO:0003700">
    <property type="term" value="F:DNA-binding transcription factor activity"/>
    <property type="evidence" value="ECO:0007669"/>
    <property type="project" value="InterPro"/>
</dbReference>
<dbReference type="PANTHER" id="PTHR30204:SF69">
    <property type="entry name" value="MERR-FAMILY TRANSCRIPTIONAL REGULATOR"/>
    <property type="match status" value="1"/>
</dbReference>
<dbReference type="OrthoDB" id="9809391at2"/>
<feature type="domain" description="HTH merR-type" evidence="5">
    <location>
        <begin position="10"/>
        <end position="75"/>
    </location>
</feature>
<dbReference type="Gene3D" id="1.10.490.50">
    <property type="entry name" value="Antibiotic binding domain of TipA-like multidrug resistance regulators"/>
    <property type="match status" value="1"/>
</dbReference>
<dbReference type="SUPFAM" id="SSF89082">
    <property type="entry name" value="Antibiotic binding domain of TipA-like multidrug resistance regulators"/>
    <property type="match status" value="1"/>
</dbReference>
<evidence type="ECO:0000256" key="2">
    <source>
        <dbReference type="ARBA" id="ARBA00023015"/>
    </source>
</evidence>
<dbReference type="InterPro" id="IPR047057">
    <property type="entry name" value="MerR_fam"/>
</dbReference>
<evidence type="ECO:0000313" key="6">
    <source>
        <dbReference type="EMBL" id="PRY09776.1"/>
    </source>
</evidence>
<dbReference type="RefSeq" id="WP_106215487.1">
    <property type="nucleotide sequence ID" value="NZ_PVZF01000020.1"/>
</dbReference>
<name>A0A2T0QWM7_9ACTN</name>
<dbReference type="AlphaFoldDB" id="A0A2T0QWM7"/>
<dbReference type="InterPro" id="IPR000551">
    <property type="entry name" value="MerR-type_HTH_dom"/>
</dbReference>
<sequence length="263" mass="28975">MTRVDEPIAVGRAAEQLGVSVRTLHHWETLGLVTTARTAGGYRTYTCDDLARLHRVLRYRELGVPLADIVDLLGTGGDALELLHRQRAELLDRLDRTRRALAAVDRLIDATEHGPQLTPAEQVALFGDGWDPAWTAVARERWGGTDAWRQYAEHAADRTPRDWELLARDVAALEADLGAAKRADVEPGSPAADALAERHRASIAVHLDCSHARHVCLARRYTTEEGFRAHYDAVEPGLAAWLRAVVEANARAHGVDPDTATWS</sequence>
<dbReference type="Proteomes" id="UP000238083">
    <property type="component" value="Unassembled WGS sequence"/>
</dbReference>
<dbReference type="InterPro" id="IPR036244">
    <property type="entry name" value="TipA-like_antibiotic-bd"/>
</dbReference>
<dbReference type="Gene3D" id="1.10.1660.10">
    <property type="match status" value="1"/>
</dbReference>
<keyword evidence="3 6" id="KW-0238">DNA-binding</keyword>
<keyword evidence="4" id="KW-0804">Transcription</keyword>
<dbReference type="InterPro" id="IPR012925">
    <property type="entry name" value="TipAS_dom"/>
</dbReference>
<dbReference type="PROSITE" id="PS50937">
    <property type="entry name" value="HTH_MERR_2"/>
    <property type="match status" value="1"/>
</dbReference>
<evidence type="ECO:0000256" key="1">
    <source>
        <dbReference type="ARBA" id="ARBA00022491"/>
    </source>
</evidence>
<dbReference type="CDD" id="cd01106">
    <property type="entry name" value="HTH_TipAL-Mta"/>
    <property type="match status" value="1"/>
</dbReference>
<keyword evidence="1" id="KW-0678">Repressor</keyword>
<dbReference type="GO" id="GO:0003677">
    <property type="term" value="F:DNA binding"/>
    <property type="evidence" value="ECO:0007669"/>
    <property type="project" value="UniProtKB-KW"/>
</dbReference>